<dbReference type="InterPro" id="IPR002509">
    <property type="entry name" value="NODB_dom"/>
</dbReference>
<evidence type="ECO:0000256" key="5">
    <source>
        <dbReference type="ARBA" id="ARBA00023001"/>
    </source>
</evidence>
<evidence type="ECO:0000259" key="11">
    <source>
        <dbReference type="PROSITE" id="PS51766"/>
    </source>
</evidence>
<dbReference type="KEGG" id="cce:Ccel_0286"/>
<dbReference type="Pfam" id="PF00404">
    <property type="entry name" value="Dockerin_1"/>
    <property type="match status" value="1"/>
</dbReference>
<comment type="catalytic activity">
    <reaction evidence="1">
        <text>Endohydrolysis of (1-&gt;4)-beta-D-glucosidic linkages in cellulose, lichenin and cereal beta-D-glucans.</text>
        <dbReference type="EC" id="3.2.1.4"/>
    </reaction>
</comment>
<dbReference type="CDD" id="cd14256">
    <property type="entry name" value="Dockerin_I"/>
    <property type="match status" value="1"/>
</dbReference>
<sequence precursor="true">MFNLRKALKGLLAVSLIAASVLVMSPVSKAADTVKYGDVNNDGVVDSIDYATVKSYLLGKGTIANLTAADTNFDKAVDAIDFANLKKFLLGTITLPVGTPPITGKVVALTFDDGPDVTLTPKVLDKLDKYRVPATFMMIGQKINDSTAPVIKRIISSGSEIGNHSWAYDSMSGMSYSAIKKSVDDTTAAIVKYSGTTPKFFRAPNLATGGSMFDAIDLTFAGGVTCNDWVQSTTAQQRADAIIAGTRDGAILLMHDVQPLPHPTPEALDIIIPKLQSQGYTFVTLSDLFKIKGVTLSPTDSKIYTYVP</sequence>
<reference evidence="12 13" key="1">
    <citation type="submission" date="2009-01" db="EMBL/GenBank/DDBJ databases">
        <title>Complete sequence of Clostridium cellulolyticum H10.</title>
        <authorList>
            <consortium name="US DOE Joint Genome Institute"/>
            <person name="Lucas S."/>
            <person name="Copeland A."/>
            <person name="Lapidus A."/>
            <person name="Glavina del Rio T."/>
            <person name="Dalin E."/>
            <person name="Tice H."/>
            <person name="Bruce D."/>
            <person name="Goodwin L."/>
            <person name="Pitluck S."/>
            <person name="Chertkov O."/>
            <person name="Saunders E."/>
            <person name="Brettin T."/>
            <person name="Detter J.C."/>
            <person name="Han C."/>
            <person name="Larimer F."/>
            <person name="Land M."/>
            <person name="Hauser L."/>
            <person name="Kyrpides N."/>
            <person name="Ivanova N."/>
            <person name="Zhou J."/>
            <person name="Richardson P."/>
        </authorList>
    </citation>
    <scope>NUCLEOTIDE SEQUENCE [LARGE SCALE GENOMIC DNA]</scope>
    <source>
        <strain evidence="13">ATCC 35319 / DSM 5812 / JCM 6584 / H10</strain>
    </source>
</reference>
<evidence type="ECO:0000256" key="6">
    <source>
        <dbReference type="ARBA" id="ARBA00023277"/>
    </source>
</evidence>
<dbReference type="eggNOG" id="COG0726">
    <property type="taxonomic scope" value="Bacteria"/>
</dbReference>
<dbReference type="InterPro" id="IPR036439">
    <property type="entry name" value="Dockerin_dom_sf"/>
</dbReference>
<dbReference type="OrthoDB" id="9806342at2"/>
<dbReference type="InterPro" id="IPR002105">
    <property type="entry name" value="Dockerin_1_rpt"/>
</dbReference>
<dbReference type="RefSeq" id="WP_012634738.1">
    <property type="nucleotide sequence ID" value="NC_011898.1"/>
</dbReference>
<dbReference type="Proteomes" id="UP000001349">
    <property type="component" value="Chromosome"/>
</dbReference>
<dbReference type="InterPro" id="IPR011330">
    <property type="entry name" value="Glyco_hydro/deAcase_b/a-brl"/>
</dbReference>
<protein>
    <recommendedName>
        <fullName evidence="2">cellulase</fullName>
        <ecNumber evidence="2">3.2.1.4</ecNumber>
    </recommendedName>
</protein>
<dbReference type="AlphaFoldDB" id="B8I593"/>
<dbReference type="EC" id="3.2.1.4" evidence="2"/>
<feature type="signal peptide" evidence="9">
    <location>
        <begin position="1"/>
        <end position="30"/>
    </location>
</feature>
<keyword evidence="13" id="KW-1185">Reference proteome</keyword>
<organism evidence="12 13">
    <name type="scientific">Ruminiclostridium cellulolyticum (strain ATCC 35319 / DSM 5812 / JCM 6584 / H10)</name>
    <name type="common">Clostridium cellulolyticum</name>
    <dbReference type="NCBI Taxonomy" id="394503"/>
    <lineage>
        <taxon>Bacteria</taxon>
        <taxon>Bacillati</taxon>
        <taxon>Bacillota</taxon>
        <taxon>Clostridia</taxon>
        <taxon>Eubacteriales</taxon>
        <taxon>Oscillospiraceae</taxon>
        <taxon>Ruminiclostridium</taxon>
    </lineage>
</organism>
<dbReference type="Gene3D" id="3.20.20.370">
    <property type="entry name" value="Glycoside hydrolase/deacetylase"/>
    <property type="match status" value="1"/>
</dbReference>
<dbReference type="PROSITE" id="PS00018">
    <property type="entry name" value="EF_HAND_1"/>
    <property type="match status" value="1"/>
</dbReference>
<proteinExistence type="predicted"/>
<keyword evidence="6" id="KW-0119">Carbohydrate metabolism</keyword>
<feature type="chain" id="PRO_5002871352" description="cellulase" evidence="9">
    <location>
        <begin position="31"/>
        <end position="308"/>
    </location>
</feature>
<dbReference type="HOGENOM" id="CLU_902270_0_0_9"/>
<evidence type="ECO:0000259" key="10">
    <source>
        <dbReference type="PROSITE" id="PS51677"/>
    </source>
</evidence>
<dbReference type="EMBL" id="CP001348">
    <property type="protein sequence ID" value="ACL74673.1"/>
    <property type="molecule type" value="Genomic_DNA"/>
</dbReference>
<dbReference type="PANTHER" id="PTHR10587:SF125">
    <property type="entry name" value="POLYSACCHARIDE DEACETYLASE YHEN-RELATED"/>
    <property type="match status" value="1"/>
</dbReference>
<dbReference type="GO" id="GO:0008810">
    <property type="term" value="F:cellulase activity"/>
    <property type="evidence" value="ECO:0007669"/>
    <property type="project" value="UniProtKB-EC"/>
</dbReference>
<keyword evidence="7" id="KW-0326">Glycosidase</keyword>
<dbReference type="InterPro" id="IPR018247">
    <property type="entry name" value="EF_Hand_1_Ca_BS"/>
</dbReference>
<keyword evidence="3 9" id="KW-0732">Signal</keyword>
<dbReference type="GO" id="GO:0016810">
    <property type="term" value="F:hydrolase activity, acting on carbon-nitrogen (but not peptide) bonds"/>
    <property type="evidence" value="ECO:0007669"/>
    <property type="project" value="InterPro"/>
</dbReference>
<dbReference type="SUPFAM" id="SSF88713">
    <property type="entry name" value="Glycoside hydrolase/deacetylase"/>
    <property type="match status" value="1"/>
</dbReference>
<keyword evidence="5" id="KW-0136">Cellulose degradation</keyword>
<evidence type="ECO:0000256" key="7">
    <source>
        <dbReference type="ARBA" id="ARBA00023295"/>
    </source>
</evidence>
<dbReference type="PROSITE" id="PS51677">
    <property type="entry name" value="NODB"/>
    <property type="match status" value="1"/>
</dbReference>
<evidence type="ECO:0000256" key="3">
    <source>
        <dbReference type="ARBA" id="ARBA00022729"/>
    </source>
</evidence>
<keyword evidence="4" id="KW-0378">Hydrolase</keyword>
<evidence type="ECO:0000256" key="8">
    <source>
        <dbReference type="ARBA" id="ARBA00023326"/>
    </source>
</evidence>
<dbReference type="PROSITE" id="PS51766">
    <property type="entry name" value="DOCKERIN"/>
    <property type="match status" value="1"/>
</dbReference>
<dbReference type="Pfam" id="PF01522">
    <property type="entry name" value="Polysacc_deac_1"/>
    <property type="match status" value="1"/>
</dbReference>
<evidence type="ECO:0000256" key="2">
    <source>
        <dbReference type="ARBA" id="ARBA00012601"/>
    </source>
</evidence>
<accession>B8I593</accession>
<dbReference type="STRING" id="394503.Ccel_0286"/>
<dbReference type="PROSITE" id="PS00448">
    <property type="entry name" value="CLOS_CELLULOSOME_RPT"/>
    <property type="match status" value="1"/>
</dbReference>
<feature type="domain" description="NodB homology" evidence="10">
    <location>
        <begin position="105"/>
        <end position="283"/>
    </location>
</feature>
<keyword evidence="8" id="KW-0624">Polysaccharide degradation</keyword>
<evidence type="ECO:0000313" key="12">
    <source>
        <dbReference type="EMBL" id="ACL74673.1"/>
    </source>
</evidence>
<dbReference type="SUPFAM" id="SSF63446">
    <property type="entry name" value="Type I dockerin domain"/>
    <property type="match status" value="1"/>
</dbReference>
<evidence type="ECO:0000256" key="1">
    <source>
        <dbReference type="ARBA" id="ARBA00000966"/>
    </source>
</evidence>
<name>B8I593_RUMCH</name>
<dbReference type="InterPro" id="IPR050248">
    <property type="entry name" value="Polysacc_deacetylase_ArnD"/>
</dbReference>
<evidence type="ECO:0000256" key="4">
    <source>
        <dbReference type="ARBA" id="ARBA00022801"/>
    </source>
</evidence>
<dbReference type="GO" id="GO:0030245">
    <property type="term" value="P:cellulose catabolic process"/>
    <property type="evidence" value="ECO:0007669"/>
    <property type="project" value="UniProtKB-KW"/>
</dbReference>
<evidence type="ECO:0000313" key="13">
    <source>
        <dbReference type="Proteomes" id="UP000001349"/>
    </source>
</evidence>
<feature type="domain" description="Dockerin" evidence="11">
    <location>
        <begin position="32"/>
        <end position="97"/>
    </location>
</feature>
<gene>
    <name evidence="12" type="ordered locus">Ccel_0286</name>
</gene>
<evidence type="ECO:0000256" key="9">
    <source>
        <dbReference type="SAM" id="SignalP"/>
    </source>
</evidence>
<dbReference type="PANTHER" id="PTHR10587">
    <property type="entry name" value="GLYCOSYL TRANSFERASE-RELATED"/>
    <property type="match status" value="1"/>
</dbReference>
<dbReference type="Gene3D" id="1.10.1330.10">
    <property type="entry name" value="Dockerin domain"/>
    <property type="match status" value="1"/>
</dbReference>
<dbReference type="InterPro" id="IPR016134">
    <property type="entry name" value="Dockerin_dom"/>
</dbReference>